<evidence type="ECO:0000313" key="2">
    <source>
        <dbReference type="EMBL" id="CAI8610720.1"/>
    </source>
</evidence>
<feature type="domain" description="Replication protein A 70 kDa DNA-binding subunit B/D first OB fold" evidence="1">
    <location>
        <begin position="6"/>
        <end position="106"/>
    </location>
</feature>
<dbReference type="AlphaFoldDB" id="A0AAV1AJP8"/>
<accession>A0AAV1AJP8</accession>
<dbReference type="InterPro" id="IPR003871">
    <property type="entry name" value="RFA1B/D_OB_1st"/>
</dbReference>
<dbReference type="CDD" id="cd04480">
    <property type="entry name" value="RPA1_DBD_A_like"/>
    <property type="match status" value="1"/>
</dbReference>
<gene>
    <name evidence="2" type="ORF">VFH_IV195680</name>
</gene>
<dbReference type="Pfam" id="PF02721">
    <property type="entry name" value="DUF223"/>
    <property type="match status" value="1"/>
</dbReference>
<dbReference type="EMBL" id="OX451739">
    <property type="protein sequence ID" value="CAI8610720.1"/>
    <property type="molecule type" value="Genomic_DNA"/>
</dbReference>
<evidence type="ECO:0000313" key="3">
    <source>
        <dbReference type="Proteomes" id="UP001157006"/>
    </source>
</evidence>
<organism evidence="2 3">
    <name type="scientific">Vicia faba</name>
    <name type="common">Broad bean</name>
    <name type="synonym">Faba vulgaris</name>
    <dbReference type="NCBI Taxonomy" id="3906"/>
    <lineage>
        <taxon>Eukaryota</taxon>
        <taxon>Viridiplantae</taxon>
        <taxon>Streptophyta</taxon>
        <taxon>Embryophyta</taxon>
        <taxon>Tracheophyta</taxon>
        <taxon>Spermatophyta</taxon>
        <taxon>Magnoliopsida</taxon>
        <taxon>eudicotyledons</taxon>
        <taxon>Gunneridae</taxon>
        <taxon>Pentapetalae</taxon>
        <taxon>rosids</taxon>
        <taxon>fabids</taxon>
        <taxon>Fabales</taxon>
        <taxon>Fabaceae</taxon>
        <taxon>Papilionoideae</taxon>
        <taxon>50 kb inversion clade</taxon>
        <taxon>NPAAA clade</taxon>
        <taxon>Hologalegina</taxon>
        <taxon>IRL clade</taxon>
        <taxon>Fabeae</taxon>
        <taxon>Vicia</taxon>
    </lineage>
</organism>
<proteinExistence type="predicted"/>
<dbReference type="Gene3D" id="2.40.50.140">
    <property type="entry name" value="Nucleic acid-binding proteins"/>
    <property type="match status" value="2"/>
</dbReference>
<evidence type="ECO:0000259" key="1">
    <source>
        <dbReference type="Pfam" id="PF02721"/>
    </source>
</evidence>
<dbReference type="SUPFAM" id="SSF50249">
    <property type="entry name" value="Nucleic acid-binding proteins"/>
    <property type="match status" value="1"/>
</dbReference>
<name>A0AAV1AJP8_VICFA</name>
<dbReference type="PANTHER" id="PTHR47165:SF4">
    <property type="entry name" value="OS03G0429900 PROTEIN"/>
    <property type="match status" value="1"/>
</dbReference>
<sequence length="178" mass="19870">MARPIEAVKDINDSKDLWKIAVRCKHMWTVTSSSNKQHLELILVDSNLDMIQAIVPPPLVSRYLAELAIGGSYIMQNFKVSNNDFSFKSSTHGFKLVFCGSTFIRKTELPDIPVNFLNIIGLDTIVDEKFQSNLLVDVVGGVTEIVQTQINADNNKSKAVFIITDMSSKSFVQCTLWG</sequence>
<dbReference type="Proteomes" id="UP001157006">
    <property type="component" value="Chromosome 4"/>
</dbReference>
<dbReference type="PANTHER" id="PTHR47165">
    <property type="entry name" value="OS03G0429900 PROTEIN"/>
    <property type="match status" value="1"/>
</dbReference>
<reference evidence="2 3" key="1">
    <citation type="submission" date="2023-01" db="EMBL/GenBank/DDBJ databases">
        <authorList>
            <person name="Kreplak J."/>
        </authorList>
    </citation>
    <scope>NUCLEOTIDE SEQUENCE [LARGE SCALE GENOMIC DNA]</scope>
</reference>
<keyword evidence="3" id="KW-1185">Reference proteome</keyword>
<dbReference type="InterPro" id="IPR012340">
    <property type="entry name" value="NA-bd_OB-fold"/>
</dbReference>
<protein>
    <recommendedName>
        <fullName evidence="1">Replication protein A 70 kDa DNA-binding subunit B/D first OB fold domain-containing protein</fullName>
    </recommendedName>
</protein>